<feature type="region of interest" description="Disordered" evidence="2">
    <location>
        <begin position="576"/>
        <end position="627"/>
    </location>
</feature>
<feature type="compositionally biased region" description="Polar residues" evidence="2">
    <location>
        <begin position="781"/>
        <end position="806"/>
    </location>
</feature>
<accession>A0ABP0ZNZ3</accession>
<dbReference type="Proteomes" id="UP001497383">
    <property type="component" value="Chromosome 5"/>
</dbReference>
<dbReference type="PANTHER" id="PTHR31941:SF16">
    <property type="entry name" value="PHOSPHATIDYLINOSITOL 4,5-BISPHOSPHATE-BINDING PROTEIN SLM1-RELATED"/>
    <property type="match status" value="1"/>
</dbReference>
<dbReference type="PROSITE" id="PS50003">
    <property type="entry name" value="PH_DOMAIN"/>
    <property type="match status" value="1"/>
</dbReference>
<dbReference type="GeneID" id="92209298"/>
<feature type="domain" description="PH" evidence="3">
    <location>
        <begin position="366"/>
        <end position="475"/>
    </location>
</feature>
<dbReference type="InterPro" id="IPR027267">
    <property type="entry name" value="AH/BAR_dom_sf"/>
</dbReference>
<organism evidence="4 5">
    <name type="scientific">Lodderomyces beijingensis</name>
    <dbReference type="NCBI Taxonomy" id="1775926"/>
    <lineage>
        <taxon>Eukaryota</taxon>
        <taxon>Fungi</taxon>
        <taxon>Dikarya</taxon>
        <taxon>Ascomycota</taxon>
        <taxon>Saccharomycotina</taxon>
        <taxon>Pichiomycetes</taxon>
        <taxon>Debaryomycetaceae</taxon>
        <taxon>Candida/Lodderomyces clade</taxon>
        <taxon>Lodderomyces</taxon>
    </lineage>
</organism>
<dbReference type="SMART" id="SM00233">
    <property type="entry name" value="PH"/>
    <property type="match status" value="1"/>
</dbReference>
<dbReference type="InterPro" id="IPR001849">
    <property type="entry name" value="PH_domain"/>
</dbReference>
<evidence type="ECO:0000313" key="4">
    <source>
        <dbReference type="EMBL" id="CAK9440002.1"/>
    </source>
</evidence>
<evidence type="ECO:0000256" key="1">
    <source>
        <dbReference type="ARBA" id="ARBA00022553"/>
    </source>
</evidence>
<evidence type="ECO:0000259" key="3">
    <source>
        <dbReference type="PROSITE" id="PS50003"/>
    </source>
</evidence>
<dbReference type="Gene3D" id="2.30.29.30">
    <property type="entry name" value="Pleckstrin-homology domain (PH domain)/Phosphotyrosine-binding domain (PTB)"/>
    <property type="match status" value="1"/>
</dbReference>
<feature type="compositionally biased region" description="Polar residues" evidence="2">
    <location>
        <begin position="543"/>
        <end position="562"/>
    </location>
</feature>
<proteinExistence type="predicted"/>
<dbReference type="RefSeq" id="XP_066831040.1">
    <property type="nucleotide sequence ID" value="XM_066974287.1"/>
</dbReference>
<protein>
    <recommendedName>
        <fullName evidence="3">PH domain-containing protein</fullName>
    </recommendedName>
</protein>
<keyword evidence="5" id="KW-1185">Reference proteome</keyword>
<sequence length="856" mass="95709">MPYDTHNPLTVSLPYNFVNNHDYPTEVMANRFSAWRAFIKEILNYFKEYSSVQEEIVRQQSRLQQSLSATARSLLVPNGGGGGGSGGINLPTSPLLGGGGGGGSGSHNSNGSQDIELINKFFLPVDNGSVQDVPNVLFKYHQQNVALASRTLKDINTIIIPKLEELRKDLLVKIKEIKNLQNDFKNNLGKEMNETKSCIGQYNQAIDTAGKLDNNHNFHTDGDPSKYDPYLVKIKLDRQLKRQLVEENYLYDAYSNLQTAGKQLEGIVVTELQSYLHMFLNLVGEENSTFTKYLVPHITEGFLSKESNFEWNAFIERNLPTNNLNVSAVGNHTTSSIKNGTFIDLDIPKRHFSDIIINNYFSNLNVAVREGYLERRSKFLKNYSSAWYVLTCSFIHEFKSNDRKKDPHPVMSLPLNSCTVSDHSKDDGRNEGAYKFILTSKSANALMHKTHKWVFRTSTYQDMIDWFNDILKLTKLPTPSSRARTLPERSRENLQTAALGKTMTNSSSIRSPPKSLRTFESNQSQLQRGGSRSARATSETTSNVKRLSSTFSQKNQSPRIANMVNSDGTIITPVDTYGDLKRNSSRMSHHDVLCSEQNQHQQQHQQQQQQQQQQQHYPNIPRSQSPALSYQPYHLIPVESMGGANGGNHYQHEQSFGSNPASVPYYIPSTPQQFYDPVQQQYYTITPSMPSTAQQSSRAPSLMQHINPQPQPQYFNSGPHAGSDPTVTSSPNVQPFGSAYFANYNNQQPLQQQQQQQPPHQSHQSAMRNPAAGESVPYPTSDPSNSEVAENSGEIASQTLVNNEQLSAERAQAPLSVPRQLSADEVSTLKSSNLPQPESVIGNGSGDINIVIAKDD</sequence>
<dbReference type="Pfam" id="PF20399">
    <property type="entry name" value="PH_20"/>
    <property type="match status" value="1"/>
</dbReference>
<dbReference type="Pfam" id="PF20400">
    <property type="entry name" value="BAR_4"/>
    <property type="match status" value="1"/>
</dbReference>
<evidence type="ECO:0000313" key="5">
    <source>
        <dbReference type="Proteomes" id="UP001497383"/>
    </source>
</evidence>
<keyword evidence="1" id="KW-0597">Phosphoprotein</keyword>
<dbReference type="InterPro" id="IPR043453">
    <property type="entry name" value="Slm1_PH"/>
</dbReference>
<dbReference type="InterPro" id="IPR046869">
    <property type="entry name" value="SLM1/RGC1-like_PH"/>
</dbReference>
<feature type="compositionally biased region" description="Gly residues" evidence="2">
    <location>
        <begin position="96"/>
        <end position="105"/>
    </location>
</feature>
<dbReference type="SUPFAM" id="SSF50729">
    <property type="entry name" value="PH domain-like"/>
    <property type="match status" value="1"/>
</dbReference>
<feature type="compositionally biased region" description="Low complexity" evidence="2">
    <location>
        <begin position="531"/>
        <end position="542"/>
    </location>
</feature>
<name>A0ABP0ZNZ3_9ASCO</name>
<feature type="region of interest" description="Disordered" evidence="2">
    <location>
        <begin position="688"/>
        <end position="846"/>
    </location>
</feature>
<dbReference type="Gene3D" id="1.20.1270.60">
    <property type="entry name" value="Arfaptin homology (AH) domain/BAR domain"/>
    <property type="match status" value="1"/>
</dbReference>
<dbReference type="InterPro" id="IPR046868">
    <property type="entry name" value="BAR_4"/>
</dbReference>
<dbReference type="InterPro" id="IPR011993">
    <property type="entry name" value="PH-like_dom_sf"/>
</dbReference>
<reference evidence="4 5" key="1">
    <citation type="submission" date="2024-03" db="EMBL/GenBank/DDBJ databases">
        <authorList>
            <person name="Brejova B."/>
        </authorList>
    </citation>
    <scope>NUCLEOTIDE SEQUENCE [LARGE SCALE GENOMIC DNA]</scope>
    <source>
        <strain evidence="4 5">CBS 14171</strain>
    </source>
</reference>
<feature type="compositionally biased region" description="Polar residues" evidence="2">
    <location>
        <begin position="725"/>
        <end position="735"/>
    </location>
</feature>
<evidence type="ECO:0000256" key="2">
    <source>
        <dbReference type="SAM" id="MobiDB-lite"/>
    </source>
</evidence>
<dbReference type="EMBL" id="OZ022409">
    <property type="protein sequence ID" value="CAK9440002.1"/>
    <property type="molecule type" value="Genomic_DNA"/>
</dbReference>
<dbReference type="PANTHER" id="PTHR31941">
    <property type="entry name" value="CYTOSKELETAL SIGNALING PROTEIN SLM1"/>
    <property type="match status" value="1"/>
</dbReference>
<feature type="compositionally biased region" description="Polar residues" evidence="2">
    <location>
        <begin position="518"/>
        <end position="530"/>
    </location>
</feature>
<feature type="compositionally biased region" description="Basic and acidic residues" evidence="2">
    <location>
        <begin position="578"/>
        <end position="593"/>
    </location>
</feature>
<feature type="compositionally biased region" description="Polar residues" evidence="2">
    <location>
        <begin position="688"/>
        <end position="716"/>
    </location>
</feature>
<feature type="region of interest" description="Disordered" evidence="2">
    <location>
        <begin position="86"/>
        <end position="110"/>
    </location>
</feature>
<feature type="compositionally biased region" description="Low complexity" evidence="2">
    <location>
        <begin position="599"/>
        <end position="616"/>
    </location>
</feature>
<dbReference type="CDD" id="cd13311">
    <property type="entry name" value="PH_Slm1"/>
    <property type="match status" value="1"/>
</dbReference>
<feature type="compositionally biased region" description="Low complexity" evidence="2">
    <location>
        <begin position="747"/>
        <end position="765"/>
    </location>
</feature>
<gene>
    <name evidence="4" type="ORF">LODBEIA_P41020</name>
</gene>
<feature type="region of interest" description="Disordered" evidence="2">
    <location>
        <begin position="479"/>
        <end position="562"/>
    </location>
</feature>